<sequence>MNKSKLFGTKLIENVKVPKIPSVIILNKYEGLSNIDFEEGDLLDANSIKMYIKYLSGLDNVVTFNNLASKYRPGIVQCGDNLNIQNGIINVESISKQFIENL</sequence>
<dbReference type="GeneID" id="65131878"/>
<dbReference type="RefSeq" id="YP_010113359.1">
    <property type="nucleotide sequence ID" value="NC_055902.1"/>
</dbReference>
<dbReference type="EMBL" id="MT774409">
    <property type="protein sequence ID" value="QOR57719.1"/>
    <property type="molecule type" value="Genomic_DNA"/>
</dbReference>
<keyword evidence="2" id="KW-1185">Reference proteome</keyword>
<protein>
    <submittedName>
        <fullName evidence="1">Uncharacterized protein</fullName>
    </submittedName>
</protein>
<proteinExistence type="predicted"/>
<accession>A0A7M1RVJ7</accession>
<evidence type="ECO:0000313" key="1">
    <source>
        <dbReference type="EMBL" id="QOR57719.1"/>
    </source>
</evidence>
<evidence type="ECO:0000313" key="2">
    <source>
        <dbReference type="Proteomes" id="UP000594129"/>
    </source>
</evidence>
<name>A0A7M1RVJ7_9CAUD</name>
<dbReference type="KEGG" id="vg:65131878"/>
<reference evidence="1 2" key="1">
    <citation type="submission" date="2020-07" db="EMBL/GenBank/DDBJ databases">
        <title>Taxonomic proposal: Crassvirales, a new order of highly abundant and diverse bacterial viruses.</title>
        <authorList>
            <person name="Shkoporov A.N."/>
            <person name="Stockdale S.R."/>
            <person name="Guerin E."/>
            <person name="Ross R.P."/>
            <person name="Hill C."/>
        </authorList>
    </citation>
    <scope>NUCLEOTIDE SEQUENCE [LARGE SCALE GENOMIC DNA]</scope>
</reference>
<dbReference type="Proteomes" id="UP000594129">
    <property type="component" value="Segment"/>
</dbReference>
<organism evidence="1 2">
    <name type="scientific">uncultured phage cr131_1</name>
    <dbReference type="NCBI Taxonomy" id="2772093"/>
    <lineage>
        <taxon>Viruses</taxon>
        <taxon>Duplodnaviria</taxon>
        <taxon>Heunggongvirae</taxon>
        <taxon>Uroviricota</taxon>
        <taxon>Caudoviricetes</taxon>
        <taxon>Crassvirales</taxon>
        <taxon>Suoliviridae</taxon>
        <taxon>Oafivirinae</taxon>
        <taxon>Cacepaovirus</taxon>
        <taxon>Cacepaovirus simiae</taxon>
    </lineage>
</organism>